<dbReference type="AlphaFoldDB" id="A0A913Y4W3"/>
<dbReference type="PRINTS" id="PR00254">
    <property type="entry name" value="NICOTINICR"/>
</dbReference>
<evidence type="ECO:0000259" key="16">
    <source>
        <dbReference type="Pfam" id="PF02931"/>
    </source>
</evidence>
<feature type="transmembrane region" description="Helical" evidence="15">
    <location>
        <begin position="242"/>
        <end position="266"/>
    </location>
</feature>
<protein>
    <submittedName>
        <fullName evidence="18">Uncharacterized protein</fullName>
    </submittedName>
</protein>
<evidence type="ECO:0000313" key="19">
    <source>
        <dbReference type="Proteomes" id="UP000887567"/>
    </source>
</evidence>
<dbReference type="KEGG" id="epa:110251778"/>
<feature type="domain" description="Neurotransmitter-gated ion-channel transmembrane" evidence="17">
    <location>
        <begin position="248"/>
        <end position="536"/>
    </location>
</feature>
<keyword evidence="15" id="KW-0732">Signal</keyword>
<keyword evidence="3" id="KW-1003">Cell membrane</keyword>
<dbReference type="InterPro" id="IPR036719">
    <property type="entry name" value="Neuro-gated_channel_TM_sf"/>
</dbReference>
<evidence type="ECO:0000256" key="4">
    <source>
        <dbReference type="ARBA" id="ARBA00022692"/>
    </source>
</evidence>
<keyword evidence="19" id="KW-1185">Reference proteome</keyword>
<evidence type="ECO:0000256" key="15">
    <source>
        <dbReference type="RuleBase" id="RU000687"/>
    </source>
</evidence>
<keyword evidence="2 15" id="KW-0813">Transport</keyword>
<feature type="signal peptide" evidence="15">
    <location>
        <begin position="1"/>
        <end position="19"/>
    </location>
</feature>
<comment type="subcellular location">
    <subcellularLocation>
        <location evidence="14">Synaptic cell membrane</location>
        <topology evidence="14">Multi-pass membrane protein</topology>
    </subcellularLocation>
</comment>
<dbReference type="SUPFAM" id="SSF63712">
    <property type="entry name" value="Nicotinic receptor ligand binding domain-like"/>
    <property type="match status" value="1"/>
</dbReference>
<dbReference type="Gene3D" id="1.20.58.390">
    <property type="entry name" value="Neurotransmitter-gated ion-channel transmembrane domain"/>
    <property type="match status" value="2"/>
</dbReference>
<dbReference type="OrthoDB" id="5954952at2759"/>
<keyword evidence="10" id="KW-0675">Receptor</keyword>
<keyword evidence="4 15" id="KW-0812">Transmembrane</keyword>
<dbReference type="InterPro" id="IPR006201">
    <property type="entry name" value="Neur_channel"/>
</dbReference>
<dbReference type="SUPFAM" id="SSF90112">
    <property type="entry name" value="Neurotransmitter-gated ion-channel transmembrane pore"/>
    <property type="match status" value="1"/>
</dbReference>
<evidence type="ECO:0000256" key="10">
    <source>
        <dbReference type="ARBA" id="ARBA00023170"/>
    </source>
</evidence>
<feature type="transmembrane region" description="Helical" evidence="15">
    <location>
        <begin position="519"/>
        <end position="537"/>
    </location>
</feature>
<accession>A0A913Y4W3</accession>
<comment type="similarity">
    <text evidence="1">Belongs to the ligand-gated ion channel (TC 1.A.9) family. Acetylcholine receptor (TC 1.A.9.1) subfamily.</text>
</comment>
<dbReference type="PANTHER" id="PTHR18945">
    <property type="entry name" value="NEUROTRANSMITTER GATED ION CHANNEL"/>
    <property type="match status" value="1"/>
</dbReference>
<dbReference type="CDD" id="cd19051">
    <property type="entry name" value="LGIC_TM_cation"/>
    <property type="match status" value="1"/>
</dbReference>
<dbReference type="Gene3D" id="2.70.170.10">
    <property type="entry name" value="Neurotransmitter-gated ion-channel ligand-binding domain"/>
    <property type="match status" value="1"/>
</dbReference>
<evidence type="ECO:0000259" key="17">
    <source>
        <dbReference type="Pfam" id="PF02932"/>
    </source>
</evidence>
<feature type="transmembrane region" description="Helical" evidence="15">
    <location>
        <begin position="273"/>
        <end position="294"/>
    </location>
</feature>
<keyword evidence="8 15" id="KW-0472">Membrane</keyword>
<dbReference type="GO" id="GO:0045211">
    <property type="term" value="C:postsynaptic membrane"/>
    <property type="evidence" value="ECO:0007669"/>
    <property type="project" value="InterPro"/>
</dbReference>
<dbReference type="InterPro" id="IPR002394">
    <property type="entry name" value="Nicotinic_acetylcholine_rcpt"/>
</dbReference>
<dbReference type="PRINTS" id="PR00252">
    <property type="entry name" value="NRIONCHANNEL"/>
</dbReference>
<evidence type="ECO:0000256" key="13">
    <source>
        <dbReference type="ARBA" id="ARBA00023303"/>
    </source>
</evidence>
<evidence type="ECO:0000256" key="5">
    <source>
        <dbReference type="ARBA" id="ARBA00022989"/>
    </source>
</evidence>
<name>A0A913Y4W3_EXADI</name>
<keyword evidence="5 15" id="KW-1133">Transmembrane helix</keyword>
<evidence type="ECO:0000256" key="1">
    <source>
        <dbReference type="ARBA" id="ARBA00009237"/>
    </source>
</evidence>
<sequence length="540" mass="62455">MKIFLLAFFLVVLVRLGCSRREYREEFLDDDEARLHRDLFGNYTPEVRPVKKKTQVVTVKLGITIHQIIDLVEKTQLLQTSVWIRQSWRNPLLTWDPKNYGGIDKINIKAERVWVPDIYLYNNGENVNDGGMNHFSTQITLHFNGMNIWLAPILLTSSCKIDVTHFPFDEQRCILKFGSWTYDGLRLDLVSESDSGDVSKYVTNGEWDLVSFPAKRNEIVYVCCPEPYPDVTYTLHIRRKALYYYVNLIVPCILITCLTLLSFILPPDSGERITLVITNLLAMTVFMLLVAEVLPATSEVIPIISIYYSVTLFEVGLALVATCMVLKIYFTNPVTTEMPNWVRIIILNWMAKFVRIKVPSAIQEIKNVFKEEGREVNEEIRREHETISRIHEGSEVSGSGSKQPKMTERKSFISSESPVFQQLEIADFHRLLAQERRPSLWSTQSPDRTNRTRPSSVIPDIDINALLGNERSAILPMMICRQENIAKNLRRLVKLARSKEEEDIKREEWKVVAEVIDKFFLWVFLTTIVTSVLLIFLQTR</sequence>
<evidence type="ECO:0000256" key="12">
    <source>
        <dbReference type="ARBA" id="ARBA00023286"/>
    </source>
</evidence>
<proteinExistence type="inferred from homology"/>
<dbReference type="PROSITE" id="PS00236">
    <property type="entry name" value="NEUROTR_ION_CHANNEL"/>
    <property type="match status" value="1"/>
</dbReference>
<dbReference type="GO" id="GO:0022848">
    <property type="term" value="F:acetylcholine-gated monoatomic cation-selective channel activity"/>
    <property type="evidence" value="ECO:0007669"/>
    <property type="project" value="InterPro"/>
</dbReference>
<dbReference type="RefSeq" id="XP_020914175.1">
    <property type="nucleotide sequence ID" value="XM_021058516.2"/>
</dbReference>
<dbReference type="InterPro" id="IPR006202">
    <property type="entry name" value="Neur_chan_lig-bd"/>
</dbReference>
<dbReference type="Pfam" id="PF02932">
    <property type="entry name" value="Neur_chan_memb"/>
    <property type="match status" value="1"/>
</dbReference>
<feature type="transmembrane region" description="Helical" evidence="15">
    <location>
        <begin position="306"/>
        <end position="330"/>
    </location>
</feature>
<dbReference type="Proteomes" id="UP000887567">
    <property type="component" value="Unplaced"/>
</dbReference>
<dbReference type="InterPro" id="IPR018000">
    <property type="entry name" value="Neurotransmitter_ion_chnl_CS"/>
</dbReference>
<dbReference type="FunFam" id="2.70.170.10:FF:000016">
    <property type="entry name" value="Nicotinic acetylcholine receptor subunit"/>
    <property type="match status" value="1"/>
</dbReference>
<feature type="domain" description="Neurotransmitter-gated ion-channel ligand-binding" evidence="16">
    <location>
        <begin position="33"/>
        <end position="240"/>
    </location>
</feature>
<organism evidence="18 19">
    <name type="scientific">Exaiptasia diaphana</name>
    <name type="common">Tropical sea anemone</name>
    <name type="synonym">Aiptasia pulchella</name>
    <dbReference type="NCBI Taxonomy" id="2652724"/>
    <lineage>
        <taxon>Eukaryota</taxon>
        <taxon>Metazoa</taxon>
        <taxon>Cnidaria</taxon>
        <taxon>Anthozoa</taxon>
        <taxon>Hexacorallia</taxon>
        <taxon>Actiniaria</taxon>
        <taxon>Aiptasiidae</taxon>
        <taxon>Exaiptasia</taxon>
    </lineage>
</organism>
<dbReference type="CDD" id="cd18997">
    <property type="entry name" value="LGIC_ECD_nAChR"/>
    <property type="match status" value="1"/>
</dbReference>
<dbReference type="EnsemblMetazoa" id="XM_021058516.2">
    <property type="protein sequence ID" value="XP_020914175.1"/>
    <property type="gene ID" value="LOC110251778"/>
</dbReference>
<evidence type="ECO:0000256" key="3">
    <source>
        <dbReference type="ARBA" id="ARBA00022475"/>
    </source>
</evidence>
<dbReference type="InterPro" id="IPR036734">
    <property type="entry name" value="Neur_chan_lig-bd_sf"/>
</dbReference>
<dbReference type="GO" id="GO:0004888">
    <property type="term" value="F:transmembrane signaling receptor activity"/>
    <property type="evidence" value="ECO:0007669"/>
    <property type="project" value="InterPro"/>
</dbReference>
<evidence type="ECO:0000256" key="7">
    <source>
        <dbReference type="ARBA" id="ARBA00023065"/>
    </source>
</evidence>
<keyword evidence="11" id="KW-0325">Glycoprotein</keyword>
<dbReference type="GeneID" id="110251778"/>
<dbReference type="NCBIfam" id="TIGR00860">
    <property type="entry name" value="LIC"/>
    <property type="match status" value="1"/>
</dbReference>
<evidence type="ECO:0000256" key="2">
    <source>
        <dbReference type="ARBA" id="ARBA00022448"/>
    </source>
</evidence>
<evidence type="ECO:0000313" key="18">
    <source>
        <dbReference type="EnsemblMetazoa" id="XP_020914175.1"/>
    </source>
</evidence>
<reference evidence="18" key="1">
    <citation type="submission" date="2022-11" db="UniProtKB">
        <authorList>
            <consortium name="EnsemblMetazoa"/>
        </authorList>
    </citation>
    <scope>IDENTIFICATION</scope>
</reference>
<evidence type="ECO:0000256" key="14">
    <source>
        <dbReference type="ARBA" id="ARBA00034099"/>
    </source>
</evidence>
<dbReference type="FunFam" id="1.20.58.390:FF:000073">
    <property type="entry name" value="Neuronal acetylcholine receptor subunit alpha-9-II"/>
    <property type="match status" value="1"/>
</dbReference>
<dbReference type="OMA" id="WRIVAMT"/>
<evidence type="ECO:0000256" key="9">
    <source>
        <dbReference type="ARBA" id="ARBA00023157"/>
    </source>
</evidence>
<dbReference type="InterPro" id="IPR006029">
    <property type="entry name" value="Neurotrans-gated_channel_TM"/>
</dbReference>
<keyword evidence="12" id="KW-1071">Ligand-gated ion channel</keyword>
<keyword evidence="7 15" id="KW-0406">Ion transport</keyword>
<evidence type="ECO:0000256" key="8">
    <source>
        <dbReference type="ARBA" id="ARBA00023136"/>
    </source>
</evidence>
<keyword evidence="13 15" id="KW-0407">Ion channel</keyword>
<keyword evidence="6" id="KW-0770">Synapse</keyword>
<evidence type="ECO:0000256" key="11">
    <source>
        <dbReference type="ARBA" id="ARBA00023180"/>
    </source>
</evidence>
<feature type="chain" id="PRO_5038167975" evidence="15">
    <location>
        <begin position="20"/>
        <end position="540"/>
    </location>
</feature>
<keyword evidence="9" id="KW-1015">Disulfide bond</keyword>
<dbReference type="InterPro" id="IPR038050">
    <property type="entry name" value="Neuro_actylchol_rec"/>
</dbReference>
<dbReference type="Pfam" id="PF02931">
    <property type="entry name" value="Neur_chan_LBD"/>
    <property type="match status" value="1"/>
</dbReference>
<evidence type="ECO:0000256" key="6">
    <source>
        <dbReference type="ARBA" id="ARBA00023018"/>
    </source>
</evidence>